<dbReference type="GO" id="GO:0006260">
    <property type="term" value="P:DNA replication"/>
    <property type="evidence" value="ECO:0007669"/>
    <property type="project" value="InterPro"/>
</dbReference>
<proteinExistence type="predicted"/>
<keyword evidence="3" id="KW-1185">Reference proteome</keyword>
<feature type="non-terminal residue" evidence="2">
    <location>
        <position position="1"/>
    </location>
</feature>
<evidence type="ECO:0000259" key="1">
    <source>
        <dbReference type="Pfam" id="PF02399"/>
    </source>
</evidence>
<dbReference type="EMBL" id="CAMKVN010001389">
    <property type="protein sequence ID" value="CAI2175624.1"/>
    <property type="molecule type" value="Genomic_DNA"/>
</dbReference>
<reference evidence="2" key="1">
    <citation type="submission" date="2022-08" db="EMBL/GenBank/DDBJ databases">
        <authorList>
            <person name="Kallberg Y."/>
            <person name="Tangrot J."/>
            <person name="Rosling A."/>
        </authorList>
    </citation>
    <scope>NUCLEOTIDE SEQUENCE</scope>
    <source>
        <strain evidence="2">Wild A</strain>
    </source>
</reference>
<sequence>MIFLLYHAISGSLTESLLAMRDLSIDKWDIIIIQVESLFRIEFSARPFVAILDEANAIMRQMSSGTNARESENAMRDVLRSARHVLAMDTFANISTLTFLQIYRGENIRVVDNKYQPRIGETVEFIYDPNSGAEAMRIGYDLLRQGKRVAFVSTGAVMARALVEKASKLSKPDNSPVRARAYYGDMDGRQRQKDFSDINVAWGELDCVAYTNTVEAGISFEVTGHFDIIIAITNIATPVHVEALAQMLYRIHDCPRRIISMFYQKNSNELFRPPGRENIRAELASARPNNLPTAIKGHREWNNNTISYKVDESPAVITFIEVEHQKRLSARYFIEKLCSLIASTGASLQLIKMDESRGVIGNRKKVRNEIRVEALVIKNTDFNAVATFQNLSPEEAEVLKFDQERSIADTMALKPEENVQWEFACYRAEENLEKSVAKDLRKSYSANHWEVIQELFRILGFTGIDDRRTLSGDTASESFTQSCE</sequence>
<dbReference type="GO" id="GO:0005524">
    <property type="term" value="F:ATP binding"/>
    <property type="evidence" value="ECO:0007669"/>
    <property type="project" value="InterPro"/>
</dbReference>
<dbReference type="InterPro" id="IPR027417">
    <property type="entry name" value="P-loop_NTPase"/>
</dbReference>
<name>A0A9W4SPD5_9GLOM</name>
<feature type="domain" description="Replication origin-binding protein" evidence="1">
    <location>
        <begin position="28"/>
        <end position="116"/>
    </location>
</feature>
<dbReference type="AlphaFoldDB" id="A0A9W4SPD5"/>
<protein>
    <submittedName>
        <fullName evidence="2">489_t:CDS:1</fullName>
    </submittedName>
</protein>
<dbReference type="OrthoDB" id="2422437at2759"/>
<evidence type="ECO:0000313" key="2">
    <source>
        <dbReference type="EMBL" id="CAI2175624.1"/>
    </source>
</evidence>
<gene>
    <name evidence="2" type="ORF">FWILDA_LOCUS7187</name>
</gene>
<dbReference type="GO" id="GO:0003688">
    <property type="term" value="F:DNA replication origin binding"/>
    <property type="evidence" value="ECO:0007669"/>
    <property type="project" value="InterPro"/>
</dbReference>
<dbReference type="Proteomes" id="UP001153678">
    <property type="component" value="Unassembled WGS sequence"/>
</dbReference>
<evidence type="ECO:0000313" key="3">
    <source>
        <dbReference type="Proteomes" id="UP001153678"/>
    </source>
</evidence>
<organism evidence="2 3">
    <name type="scientific">Funneliformis geosporum</name>
    <dbReference type="NCBI Taxonomy" id="1117311"/>
    <lineage>
        <taxon>Eukaryota</taxon>
        <taxon>Fungi</taxon>
        <taxon>Fungi incertae sedis</taxon>
        <taxon>Mucoromycota</taxon>
        <taxon>Glomeromycotina</taxon>
        <taxon>Glomeromycetes</taxon>
        <taxon>Glomerales</taxon>
        <taxon>Glomeraceae</taxon>
        <taxon>Funneliformis</taxon>
    </lineage>
</organism>
<dbReference type="SUPFAM" id="SSF52540">
    <property type="entry name" value="P-loop containing nucleoside triphosphate hydrolases"/>
    <property type="match status" value="1"/>
</dbReference>
<dbReference type="Pfam" id="PF02399">
    <property type="entry name" value="Herpes_ori_bp"/>
    <property type="match status" value="1"/>
</dbReference>
<comment type="caution">
    <text evidence="2">The sequence shown here is derived from an EMBL/GenBank/DDBJ whole genome shotgun (WGS) entry which is preliminary data.</text>
</comment>
<dbReference type="InterPro" id="IPR003450">
    <property type="entry name" value="Replication_origin-bd"/>
</dbReference>
<accession>A0A9W4SPD5</accession>